<dbReference type="HOGENOM" id="CLU_2440685_0_0_1"/>
<reference evidence="2" key="2">
    <citation type="submission" date="2010-03" db="EMBL/GenBank/DDBJ databases">
        <title>The genome sequence of Coccidioides posadasii strain Silveira.</title>
        <authorList>
            <consortium name="The Broad Institute Genome Sequencing Center for Infectious Disease"/>
            <person name="Neafsey D."/>
            <person name="Orbach M."/>
            <person name="Henn M.R."/>
            <person name="Cole G.T."/>
            <person name="Galgiani J."/>
            <person name="Gardner M.J."/>
            <person name="Kirkland T.N."/>
            <person name="Taylor J.W."/>
            <person name="Young S.K."/>
            <person name="Zeng Q."/>
            <person name="Koehrsen M."/>
            <person name="Alvarado L."/>
            <person name="Berlin A."/>
            <person name="Borenstein D."/>
            <person name="Chapman S.B."/>
            <person name="Chen Z."/>
            <person name="Engels R."/>
            <person name="Freedman E."/>
            <person name="Gellesch M."/>
            <person name="Goldberg J."/>
            <person name="Griggs A."/>
            <person name="Gujja S."/>
            <person name="Heilman E."/>
            <person name="Heiman D."/>
            <person name="Howarth C."/>
            <person name="Jen D."/>
            <person name="Larson L."/>
            <person name="Mehta T."/>
            <person name="Neiman D."/>
            <person name="Park D."/>
            <person name="Pearson M."/>
            <person name="Richards J."/>
            <person name="Roberts A."/>
            <person name="Saif S."/>
            <person name="Shea T."/>
            <person name="Shenoy N."/>
            <person name="Sisk P."/>
            <person name="Stolte C."/>
            <person name="Sykes S."/>
            <person name="Walk T."/>
            <person name="White J."/>
            <person name="Yandava C."/>
            <person name="Haas B."/>
            <person name="Nusbaum C."/>
            <person name="Birren B."/>
        </authorList>
    </citation>
    <scope>NUCLEOTIDE SEQUENCE [LARGE SCALE GENOMIC DNA]</scope>
    <source>
        <strain evidence="2">RMSCC 757 / Silveira</strain>
    </source>
</reference>
<accession>E9CS26</accession>
<reference evidence="2" key="1">
    <citation type="journal article" date="2010" name="Genome Res.">
        <title>Population genomic sequencing of Coccidioides fungi reveals recent hybridization and transposon control.</title>
        <authorList>
            <person name="Neafsey D.E."/>
            <person name="Barker B.M."/>
            <person name="Sharpton T.J."/>
            <person name="Stajich J.E."/>
            <person name="Park D.J."/>
            <person name="Whiston E."/>
            <person name="Hung C.-Y."/>
            <person name="McMahan C."/>
            <person name="White J."/>
            <person name="Sykes S."/>
            <person name="Heiman D."/>
            <person name="Young S."/>
            <person name="Zeng Q."/>
            <person name="Abouelleil A."/>
            <person name="Aftuck L."/>
            <person name="Bessette D."/>
            <person name="Brown A."/>
            <person name="FitzGerald M."/>
            <person name="Lui A."/>
            <person name="Macdonald J.P."/>
            <person name="Priest M."/>
            <person name="Orbach M.J."/>
            <person name="Galgiani J.N."/>
            <person name="Kirkland T.N."/>
            <person name="Cole G.T."/>
            <person name="Birren B.W."/>
            <person name="Henn M.R."/>
            <person name="Taylor J.W."/>
            <person name="Rounsley S.D."/>
        </authorList>
    </citation>
    <scope>NUCLEOTIDE SEQUENCE [LARGE SCALE GENOMIC DNA]</scope>
    <source>
        <strain evidence="2">RMSCC 757 / Silveira</strain>
    </source>
</reference>
<name>E9CS26_COCPS</name>
<evidence type="ECO:0000313" key="2">
    <source>
        <dbReference type="Proteomes" id="UP000002497"/>
    </source>
</evidence>
<evidence type="ECO:0000313" key="1">
    <source>
        <dbReference type="EMBL" id="EFW23347.1"/>
    </source>
</evidence>
<dbReference type="Proteomes" id="UP000002497">
    <property type="component" value="Unassembled WGS sequence"/>
</dbReference>
<gene>
    <name evidence="1" type="ORF">CPSG_01246</name>
</gene>
<dbReference type="EMBL" id="GL636486">
    <property type="protein sequence ID" value="EFW23347.1"/>
    <property type="molecule type" value="Genomic_DNA"/>
</dbReference>
<sequence>MDSRHYPRHTGGIHEVYLLAATIRRGSSKRGWRSRDQPWECPLTMVSARGGLLSNRPLGMGRPCQTKCGLAQWPHKPFDCAAIQTNINHR</sequence>
<protein>
    <submittedName>
        <fullName evidence="1">Uncharacterized protein</fullName>
    </submittedName>
</protein>
<dbReference type="VEuPathDB" id="FungiDB:CPSG_01246"/>
<dbReference type="AlphaFoldDB" id="E9CS26"/>
<proteinExistence type="predicted"/>
<organism evidence="2">
    <name type="scientific">Coccidioides posadasii (strain RMSCC 757 / Silveira)</name>
    <name type="common">Valley fever fungus</name>
    <dbReference type="NCBI Taxonomy" id="443226"/>
    <lineage>
        <taxon>Eukaryota</taxon>
        <taxon>Fungi</taxon>
        <taxon>Dikarya</taxon>
        <taxon>Ascomycota</taxon>
        <taxon>Pezizomycotina</taxon>
        <taxon>Eurotiomycetes</taxon>
        <taxon>Eurotiomycetidae</taxon>
        <taxon>Onygenales</taxon>
        <taxon>Onygenaceae</taxon>
        <taxon>Coccidioides</taxon>
    </lineage>
</organism>
<keyword evidence="2" id="KW-1185">Reference proteome</keyword>